<evidence type="ECO:0000313" key="1">
    <source>
        <dbReference type="EMBL" id="KAL1130411.1"/>
    </source>
</evidence>
<proteinExistence type="predicted"/>
<reference evidence="1 2" key="1">
    <citation type="submission" date="2024-07" db="EMBL/GenBank/DDBJ databases">
        <title>Chromosome-level genome assembly of the water stick insect Ranatra chinensis (Heteroptera: Nepidae).</title>
        <authorList>
            <person name="Liu X."/>
        </authorList>
    </citation>
    <scope>NUCLEOTIDE SEQUENCE [LARGE SCALE GENOMIC DNA]</scope>
    <source>
        <strain evidence="1">Cailab_2021Rc</strain>
        <tissue evidence="1">Muscle</tissue>
    </source>
</reference>
<comment type="caution">
    <text evidence="1">The sequence shown here is derived from an EMBL/GenBank/DDBJ whole genome shotgun (WGS) entry which is preliminary data.</text>
</comment>
<gene>
    <name evidence="1" type="ORF">AAG570_011659</name>
</gene>
<dbReference type="EMBL" id="JBFDAA010000007">
    <property type="protein sequence ID" value="KAL1130411.1"/>
    <property type="molecule type" value="Genomic_DNA"/>
</dbReference>
<dbReference type="Proteomes" id="UP001558652">
    <property type="component" value="Unassembled WGS sequence"/>
</dbReference>
<accession>A0ABD0YGH8</accession>
<keyword evidence="2" id="KW-1185">Reference proteome</keyword>
<dbReference type="AlphaFoldDB" id="A0ABD0YGH8"/>
<sequence>MTASAQDTVTDEEVDLMADKVIKALDRQMDRLGEPQADDDEAPRGLGIGTKLKAIGKKLADLVKGIWQKISKERVKKAVKSTITEVKNTLKEKGKEKIKELKEKLIKEGKKQAKSFLKHEILKFIKKKAANEFCSCPSALKCGCCMQPPAFEQGCFNLTALPEEQKFRIALNYGGEKIVGRKLSGTKEMMAVTKMAVPERLSSELFGPRHYATQIISGYGNLAAKLAGFGLRDEGNCTSGVP</sequence>
<name>A0ABD0YGH8_9HEMI</name>
<protein>
    <submittedName>
        <fullName evidence="1">Uncharacterized protein</fullName>
    </submittedName>
</protein>
<evidence type="ECO:0000313" key="2">
    <source>
        <dbReference type="Proteomes" id="UP001558652"/>
    </source>
</evidence>
<organism evidence="1 2">
    <name type="scientific">Ranatra chinensis</name>
    <dbReference type="NCBI Taxonomy" id="642074"/>
    <lineage>
        <taxon>Eukaryota</taxon>
        <taxon>Metazoa</taxon>
        <taxon>Ecdysozoa</taxon>
        <taxon>Arthropoda</taxon>
        <taxon>Hexapoda</taxon>
        <taxon>Insecta</taxon>
        <taxon>Pterygota</taxon>
        <taxon>Neoptera</taxon>
        <taxon>Paraneoptera</taxon>
        <taxon>Hemiptera</taxon>
        <taxon>Heteroptera</taxon>
        <taxon>Panheteroptera</taxon>
        <taxon>Nepomorpha</taxon>
        <taxon>Nepidae</taxon>
        <taxon>Ranatrinae</taxon>
        <taxon>Ranatra</taxon>
    </lineage>
</organism>